<reference evidence="5 6" key="1">
    <citation type="submission" date="2019-11" db="EMBL/GenBank/DDBJ databases">
        <title>Isolation of a new High Light Tolerant Cyanobacteria.</title>
        <authorList>
            <person name="Dobson Z."/>
            <person name="Vaughn N."/>
            <person name="Vaughn M."/>
            <person name="Fromme P."/>
            <person name="Mazor Y."/>
        </authorList>
    </citation>
    <scope>NUCLEOTIDE SEQUENCE [LARGE SCALE GENOMIC DNA]</scope>
    <source>
        <strain evidence="5 6">0216</strain>
    </source>
</reference>
<dbReference type="InterPro" id="IPR002734">
    <property type="entry name" value="RibDG_C"/>
</dbReference>
<proteinExistence type="predicted"/>
<evidence type="ECO:0000256" key="3">
    <source>
        <dbReference type="ARBA" id="ARBA00023002"/>
    </source>
</evidence>
<sequence length="248" mass="28246">MTNRSKPHITAIIAMSLNGKISTDVNTRAKFTSVNDFHHLETQVSLCDAVIFGANTLRAYGTSLSIKDPKLIKERQARHQQPQPLHIVCSPSGNLKPDWAFFSQPIPRGLITTKEGLNTWHENINTFPNCNNDIQYSSKEGEKSYFQNIFISESSIINWHFILDNLQNMNINKIAILGGEKLITSFLKDKLIDDLWITICPLLILNSKAPNFCSTFLDENMHSIISLQLLEVINIKEEIFIHYTVDYL</sequence>
<keyword evidence="2" id="KW-0521">NADP</keyword>
<organism evidence="5 6">
    <name type="scientific">Cyanobacterium aponinum 0216</name>
    <dbReference type="NCBI Taxonomy" id="2676140"/>
    <lineage>
        <taxon>Bacteria</taxon>
        <taxon>Bacillati</taxon>
        <taxon>Cyanobacteriota</taxon>
        <taxon>Cyanophyceae</taxon>
        <taxon>Oscillatoriophycideae</taxon>
        <taxon>Chroococcales</taxon>
        <taxon>Geminocystaceae</taxon>
        <taxon>Cyanobacterium</taxon>
    </lineage>
</organism>
<accession>A0A844GPT2</accession>
<evidence type="ECO:0000256" key="1">
    <source>
        <dbReference type="ARBA" id="ARBA00005104"/>
    </source>
</evidence>
<dbReference type="SUPFAM" id="SSF53597">
    <property type="entry name" value="Dihydrofolate reductase-like"/>
    <property type="match status" value="1"/>
</dbReference>
<name>A0A844GPT2_9CHRO</name>
<dbReference type="InterPro" id="IPR024072">
    <property type="entry name" value="DHFR-like_dom_sf"/>
</dbReference>
<dbReference type="GO" id="GO:0008703">
    <property type="term" value="F:5-amino-6-(5-phosphoribosylamino)uracil reductase activity"/>
    <property type="evidence" value="ECO:0007669"/>
    <property type="project" value="InterPro"/>
</dbReference>
<dbReference type="Proteomes" id="UP000437131">
    <property type="component" value="Unassembled WGS sequence"/>
</dbReference>
<comment type="pathway">
    <text evidence="1">Cofactor biosynthesis; riboflavin biosynthesis.</text>
</comment>
<comment type="caution">
    <text evidence="5">The sequence shown here is derived from an EMBL/GenBank/DDBJ whole genome shotgun (WGS) entry which is preliminary data.</text>
</comment>
<dbReference type="InterPro" id="IPR050765">
    <property type="entry name" value="Riboflavin_Biosynth_HTPR"/>
</dbReference>
<dbReference type="Gene3D" id="3.40.430.10">
    <property type="entry name" value="Dihydrofolate Reductase, subunit A"/>
    <property type="match status" value="1"/>
</dbReference>
<evidence type="ECO:0000313" key="6">
    <source>
        <dbReference type="Proteomes" id="UP000437131"/>
    </source>
</evidence>
<dbReference type="PANTHER" id="PTHR38011">
    <property type="entry name" value="DIHYDROFOLATE REDUCTASE FAMILY PROTEIN (AFU_ORTHOLOGUE AFUA_8G06820)"/>
    <property type="match status" value="1"/>
</dbReference>
<dbReference type="PANTHER" id="PTHR38011:SF7">
    <property type="entry name" value="2,5-DIAMINO-6-RIBOSYLAMINO-4(3H)-PYRIMIDINONE 5'-PHOSPHATE REDUCTASE"/>
    <property type="match status" value="1"/>
</dbReference>
<evidence type="ECO:0000256" key="2">
    <source>
        <dbReference type="ARBA" id="ARBA00022857"/>
    </source>
</evidence>
<keyword evidence="3" id="KW-0560">Oxidoreductase</keyword>
<evidence type="ECO:0000259" key="4">
    <source>
        <dbReference type="Pfam" id="PF01872"/>
    </source>
</evidence>
<dbReference type="EMBL" id="WMIA01000002">
    <property type="protein sequence ID" value="MTF37890.1"/>
    <property type="molecule type" value="Genomic_DNA"/>
</dbReference>
<dbReference type="AlphaFoldDB" id="A0A844GPT2"/>
<dbReference type="GO" id="GO:0009231">
    <property type="term" value="P:riboflavin biosynthetic process"/>
    <property type="evidence" value="ECO:0007669"/>
    <property type="project" value="InterPro"/>
</dbReference>
<protein>
    <submittedName>
        <fullName evidence="5">Riboflavin deaminase</fullName>
    </submittedName>
</protein>
<dbReference type="Pfam" id="PF01872">
    <property type="entry name" value="RibD_C"/>
    <property type="match status" value="1"/>
</dbReference>
<feature type="domain" description="Bacterial bifunctional deaminase-reductase C-terminal" evidence="4">
    <location>
        <begin position="7"/>
        <end position="238"/>
    </location>
</feature>
<evidence type="ECO:0000313" key="5">
    <source>
        <dbReference type="EMBL" id="MTF37890.1"/>
    </source>
</evidence>
<dbReference type="RefSeq" id="WP_099436021.1">
    <property type="nucleotide sequence ID" value="NZ_WMIA01000002.1"/>
</dbReference>
<gene>
    <name evidence="5" type="ORF">GGC33_02975</name>
</gene>